<dbReference type="RefSeq" id="WP_202243529.1">
    <property type="nucleotide sequence ID" value="NZ_JAESIY010000003.1"/>
</dbReference>
<protein>
    <submittedName>
        <fullName evidence="1">Uncharacterized protein</fullName>
    </submittedName>
</protein>
<sequence length="123" mass="14386">MSKNALLFIFIMCLLALLTLGLVLNHSDNHKKLVQLSHSFAFTTDSLHNIEKKYVRLYERYDKSLKALEHTNEELQHFKAQMDSVMKIHTSDLRALNDSLLVIIQRQDTITKTIRSNNDFRLQ</sequence>
<dbReference type="Proteomes" id="UP000659388">
    <property type="component" value="Unassembled WGS sequence"/>
</dbReference>
<gene>
    <name evidence="1" type="ORF">JL102_06900</name>
</gene>
<proteinExistence type="predicted"/>
<evidence type="ECO:0000313" key="2">
    <source>
        <dbReference type="Proteomes" id="UP000659388"/>
    </source>
</evidence>
<comment type="caution">
    <text evidence="1">The sequence shown here is derived from an EMBL/GenBank/DDBJ whole genome shotgun (WGS) entry which is preliminary data.</text>
</comment>
<evidence type="ECO:0000313" key="1">
    <source>
        <dbReference type="EMBL" id="MBL3655851.1"/>
    </source>
</evidence>
<dbReference type="AlphaFoldDB" id="A0A937F3U5"/>
<name>A0A937F3U5_9BACT</name>
<organism evidence="1 2">
    <name type="scientific">Fulvivirga sediminis</name>
    <dbReference type="NCBI Taxonomy" id="2803949"/>
    <lineage>
        <taxon>Bacteria</taxon>
        <taxon>Pseudomonadati</taxon>
        <taxon>Bacteroidota</taxon>
        <taxon>Cytophagia</taxon>
        <taxon>Cytophagales</taxon>
        <taxon>Fulvivirgaceae</taxon>
        <taxon>Fulvivirga</taxon>
    </lineage>
</organism>
<dbReference type="EMBL" id="JAESIY010000003">
    <property type="protein sequence ID" value="MBL3655851.1"/>
    <property type="molecule type" value="Genomic_DNA"/>
</dbReference>
<accession>A0A937F3U5</accession>
<reference evidence="1" key="1">
    <citation type="submission" date="2021-01" db="EMBL/GenBank/DDBJ databases">
        <title>Fulvivirga kasyanovii gen. nov., sp nov., a novel member of the phylum Bacteroidetes isolated from seawater in a mussel farm.</title>
        <authorList>
            <person name="Zhao L.-H."/>
            <person name="Wang Z.-J."/>
        </authorList>
    </citation>
    <scope>NUCLEOTIDE SEQUENCE</scope>
    <source>
        <strain evidence="1">2943</strain>
    </source>
</reference>
<keyword evidence="2" id="KW-1185">Reference proteome</keyword>